<comment type="caution">
    <text evidence="7">The sequence shown here is derived from an EMBL/GenBank/DDBJ whole genome shotgun (WGS) entry which is preliminary data.</text>
</comment>
<dbReference type="PANTHER" id="PTHR21327:SF46">
    <property type="entry name" value="3,4-DIHYDROXY-2-BUTANONE 4-PHOSPHATE SYNTHASE"/>
    <property type="match status" value="1"/>
</dbReference>
<gene>
    <name evidence="7" type="ORF">APZ16_06375</name>
</gene>
<keyword evidence="5 6" id="KW-0456">Lyase</keyword>
<dbReference type="EC" id="4.1.99.12" evidence="6"/>
<dbReference type="PANTHER" id="PTHR21327">
    <property type="entry name" value="GTP CYCLOHYDROLASE II-RELATED"/>
    <property type="match status" value="1"/>
</dbReference>
<keyword evidence="3 6" id="KW-0460">Magnesium</keyword>
<dbReference type="GO" id="GO:0009231">
    <property type="term" value="P:riboflavin biosynthetic process"/>
    <property type="evidence" value="ECO:0007669"/>
    <property type="project" value="UniProtKB-UniPathway"/>
</dbReference>
<dbReference type="InterPro" id="IPR000422">
    <property type="entry name" value="DHBP_synthase_RibB"/>
</dbReference>
<evidence type="ECO:0000313" key="7">
    <source>
        <dbReference type="EMBL" id="KUO40981.1"/>
    </source>
</evidence>
<dbReference type="UniPathway" id="UPA00275">
    <property type="reaction ID" value="UER00399"/>
</dbReference>
<evidence type="ECO:0000256" key="6">
    <source>
        <dbReference type="RuleBase" id="RU003843"/>
    </source>
</evidence>
<evidence type="ECO:0000256" key="5">
    <source>
        <dbReference type="ARBA" id="ARBA00023239"/>
    </source>
</evidence>
<comment type="subunit">
    <text evidence="6">Homodimer.</text>
</comment>
<dbReference type="Proteomes" id="UP000074294">
    <property type="component" value="Unassembled WGS sequence"/>
</dbReference>
<keyword evidence="4 6" id="KW-0464">Manganese</keyword>
<comment type="catalytic activity">
    <reaction evidence="6">
        <text>D-ribulose 5-phosphate = (2S)-2-hydroxy-3-oxobutyl phosphate + formate + H(+)</text>
        <dbReference type="Rhea" id="RHEA:18457"/>
        <dbReference type="ChEBI" id="CHEBI:15378"/>
        <dbReference type="ChEBI" id="CHEBI:15740"/>
        <dbReference type="ChEBI" id="CHEBI:58121"/>
        <dbReference type="ChEBI" id="CHEBI:58830"/>
        <dbReference type="EC" id="4.1.99.12"/>
    </reaction>
</comment>
<sequence length="226" mass="24813">MSIDRALEALRSGEFLLLHDSKNREDEVDLVILAEAVRPQHVATMRQDAGGLICVALHPRIADSFGLPYLTDIYREAKSRFKVLEAAWPYDIPYDENSAFSITVNHRRTFTGVTDVDRALTISELGRLGARAGRGDLAEEFGKAFRSPGHVHLLRAANGLLAKRKGHTELVVTLAELAGVTPVVAICEMLDARTNRALSSNEARAYAERHGLVFLEGAEVIREAGV</sequence>
<dbReference type="SUPFAM" id="SSF55821">
    <property type="entry name" value="YrdC/RibB"/>
    <property type="match status" value="1"/>
</dbReference>
<organism evidence="7 8">
    <name type="scientific">Hadarchaeum yellowstonense</name>
    <dbReference type="NCBI Taxonomy" id="1776334"/>
    <lineage>
        <taxon>Archaea</taxon>
        <taxon>Methanobacteriati</taxon>
        <taxon>Candidatus Hadarchaeota</taxon>
        <taxon>Candidatus Hadarchaeia</taxon>
        <taxon>Candidatus Hadarchaeales</taxon>
        <taxon>Candidatus Hadarchaeaceae</taxon>
        <taxon>Candidatus Hadarchaeum</taxon>
    </lineage>
</organism>
<comment type="cofactor">
    <cofactor evidence="6">
        <name>Mg(2+)</name>
        <dbReference type="ChEBI" id="CHEBI:18420"/>
    </cofactor>
    <cofactor evidence="6">
        <name>Mn(2+)</name>
        <dbReference type="ChEBI" id="CHEBI:29035"/>
    </cofactor>
    <text evidence="6">Binds 2 divalent metal cations per subunit. Magnesium or manganese.</text>
</comment>
<comment type="similarity">
    <text evidence="6">Belongs to the DHBP synthase family.</text>
</comment>
<proteinExistence type="inferred from homology"/>
<protein>
    <recommendedName>
        <fullName evidence="6">3,4-dihydroxy-2-butanone 4-phosphate synthase</fullName>
        <shortName evidence="6">DHBP synthase</shortName>
        <ecNumber evidence="6">4.1.99.12</ecNumber>
    </recommendedName>
</protein>
<dbReference type="STRING" id="1776334.APZ16_06375"/>
<evidence type="ECO:0000256" key="3">
    <source>
        <dbReference type="ARBA" id="ARBA00022842"/>
    </source>
</evidence>
<evidence type="ECO:0000256" key="2">
    <source>
        <dbReference type="ARBA" id="ARBA00022723"/>
    </source>
</evidence>
<dbReference type="GO" id="GO:0046872">
    <property type="term" value="F:metal ion binding"/>
    <property type="evidence" value="ECO:0007669"/>
    <property type="project" value="UniProtKB-KW"/>
</dbReference>
<comment type="function">
    <text evidence="6">Catalyzes the conversion of D-ribulose 5-phosphate to formate and 3,4-dihydroxy-2-butanone 4-phosphate.</text>
</comment>
<reference evidence="7 8" key="1">
    <citation type="journal article" date="2016" name="Nat. Microbiol.">
        <title>Genomic inference of the metabolism of cosmopolitan subsurface Archaea, Hadesarchaea.</title>
        <authorList>
            <person name="Baker B.J."/>
            <person name="Saw J.H."/>
            <person name="Lind A.E."/>
            <person name="Lazar C.S."/>
            <person name="Hinrichs K.-U."/>
            <person name="Teske A.P."/>
            <person name="Ettema T.J."/>
        </authorList>
    </citation>
    <scope>NUCLEOTIDE SEQUENCE [LARGE SCALE GENOMIC DNA]</scope>
</reference>
<dbReference type="InterPro" id="IPR017945">
    <property type="entry name" value="DHBP_synth_RibB-like_a/b_dom"/>
</dbReference>
<dbReference type="AlphaFoldDB" id="A0A147JX15"/>
<dbReference type="NCBIfam" id="TIGR00506">
    <property type="entry name" value="ribB"/>
    <property type="match status" value="1"/>
</dbReference>
<keyword evidence="1 6" id="KW-0686">Riboflavin biosynthesis</keyword>
<dbReference type="GO" id="GO:0008686">
    <property type="term" value="F:3,4-dihydroxy-2-butanone-4-phosphate synthase activity"/>
    <property type="evidence" value="ECO:0007669"/>
    <property type="project" value="UniProtKB-EC"/>
</dbReference>
<name>A0A147JX15_HADYE</name>
<dbReference type="GO" id="GO:0005829">
    <property type="term" value="C:cytosol"/>
    <property type="evidence" value="ECO:0007669"/>
    <property type="project" value="TreeGrafter"/>
</dbReference>
<comment type="pathway">
    <text evidence="6">Cofactor biosynthesis; riboflavin biosynthesis; 2-hydroxy-3-oxobutyl phosphate from D-ribulose 5-phosphate: step 1/1.</text>
</comment>
<accession>A0A147JX15</accession>
<evidence type="ECO:0000256" key="1">
    <source>
        <dbReference type="ARBA" id="ARBA00022619"/>
    </source>
</evidence>
<evidence type="ECO:0000256" key="4">
    <source>
        <dbReference type="ARBA" id="ARBA00023211"/>
    </source>
</evidence>
<dbReference type="EMBL" id="LQMQ01000030">
    <property type="protein sequence ID" value="KUO40981.1"/>
    <property type="molecule type" value="Genomic_DNA"/>
</dbReference>
<dbReference type="Gene3D" id="3.90.870.10">
    <property type="entry name" value="DHBP synthase"/>
    <property type="match status" value="1"/>
</dbReference>
<keyword evidence="2 6" id="KW-0479">Metal-binding</keyword>
<dbReference type="Pfam" id="PF00926">
    <property type="entry name" value="DHBP_synthase"/>
    <property type="match status" value="1"/>
</dbReference>
<evidence type="ECO:0000313" key="8">
    <source>
        <dbReference type="Proteomes" id="UP000074294"/>
    </source>
</evidence>